<proteinExistence type="predicted"/>
<dbReference type="InParanoid" id="A0A1X7VBH8"/>
<dbReference type="AlphaFoldDB" id="A0A1X7VBH8"/>
<protein>
    <recommendedName>
        <fullName evidence="2">Ubiquitin-like protease family profile domain-containing protein</fullName>
    </recommendedName>
</protein>
<evidence type="ECO:0000313" key="1">
    <source>
        <dbReference type="EnsemblMetazoa" id="Aqu2.1.37338_001"/>
    </source>
</evidence>
<reference evidence="1" key="1">
    <citation type="submission" date="2017-05" db="UniProtKB">
        <authorList>
            <consortium name="EnsemblMetazoa"/>
        </authorList>
    </citation>
    <scope>IDENTIFICATION</scope>
</reference>
<sequence length="108" mass="12396">MNYKNKLVFCYTLETNQLFEGTDNVQVGSVDCGVFVLAFASVSASGRHPSSHHFEQQLIRGHPEKCIAIVSFKPFPVRKLGRQNNKVRLMREIAIFYDCRMPEIFSKK</sequence>
<evidence type="ECO:0008006" key="2">
    <source>
        <dbReference type="Google" id="ProtNLM"/>
    </source>
</evidence>
<accession>A0A1X7VBH8</accession>
<name>A0A1X7VBH8_AMPQE</name>
<organism evidence="1">
    <name type="scientific">Amphimedon queenslandica</name>
    <name type="common">Sponge</name>
    <dbReference type="NCBI Taxonomy" id="400682"/>
    <lineage>
        <taxon>Eukaryota</taxon>
        <taxon>Metazoa</taxon>
        <taxon>Porifera</taxon>
        <taxon>Demospongiae</taxon>
        <taxon>Heteroscleromorpha</taxon>
        <taxon>Haplosclerida</taxon>
        <taxon>Niphatidae</taxon>
        <taxon>Amphimedon</taxon>
    </lineage>
</organism>
<dbReference type="EnsemblMetazoa" id="Aqu2.1.37338_001">
    <property type="protein sequence ID" value="Aqu2.1.37338_001"/>
    <property type="gene ID" value="Aqu2.1.37338"/>
</dbReference>